<feature type="compositionally biased region" description="Polar residues" evidence="2">
    <location>
        <begin position="1"/>
        <end position="11"/>
    </location>
</feature>
<dbReference type="GO" id="GO:0005634">
    <property type="term" value="C:nucleus"/>
    <property type="evidence" value="ECO:0007669"/>
    <property type="project" value="TreeGrafter"/>
</dbReference>
<dbReference type="GO" id="GO:0001181">
    <property type="term" value="F:RNA polymerase I general transcription initiation factor activity"/>
    <property type="evidence" value="ECO:0007669"/>
    <property type="project" value="InterPro"/>
</dbReference>
<feature type="region of interest" description="Disordered" evidence="2">
    <location>
        <begin position="451"/>
        <end position="473"/>
    </location>
</feature>
<dbReference type="InterPro" id="IPR007991">
    <property type="entry name" value="RNA_pol_I_trans_ini_fac_RRN3"/>
</dbReference>
<dbReference type="Proteomes" id="UP000629468">
    <property type="component" value="Unassembled WGS sequence"/>
</dbReference>
<feature type="region of interest" description="Disordered" evidence="2">
    <location>
        <begin position="396"/>
        <end position="415"/>
    </location>
</feature>
<dbReference type="PANTHER" id="PTHR12790:SF0">
    <property type="entry name" value="RNA POLYMERASE I-SPECIFIC TRANSCRIPTION INITIATION FACTOR RRN3-RELATED"/>
    <property type="match status" value="1"/>
</dbReference>
<dbReference type="GO" id="GO:0001042">
    <property type="term" value="F:RNA polymerase I core binding"/>
    <property type="evidence" value="ECO:0007669"/>
    <property type="project" value="TreeGrafter"/>
</dbReference>
<feature type="compositionally biased region" description="Acidic residues" evidence="2">
    <location>
        <begin position="332"/>
        <end position="348"/>
    </location>
</feature>
<evidence type="ECO:0000313" key="3">
    <source>
        <dbReference type="EMBL" id="KAF7775742.1"/>
    </source>
</evidence>
<accession>A0A8H7KH27</accession>
<protein>
    <recommendedName>
        <fullName evidence="5">RNA polymerase I-specific transcription initiation factor RRN3</fullName>
    </recommendedName>
</protein>
<dbReference type="Pfam" id="PF05327">
    <property type="entry name" value="RRN3"/>
    <property type="match status" value="1"/>
</dbReference>
<dbReference type="EMBL" id="JABXXO010000006">
    <property type="protein sequence ID" value="KAF7775742.1"/>
    <property type="molecule type" value="Genomic_DNA"/>
</dbReference>
<comment type="similarity">
    <text evidence="1">Belongs to the RRN3 family.</text>
</comment>
<feature type="compositionally biased region" description="Pro residues" evidence="2">
    <location>
        <begin position="456"/>
        <end position="466"/>
    </location>
</feature>
<sequence>MDPHSRFNQFNVRGPKSGPPPVSRFASDMLNKPVLETFSSSTSSTHHKKKSGSGSPSTLLVRRPIATNSRIKQNENYRKDMYLAFVNNALQQKLNGISEPFNELVSQFNPRRRTTETSSLETSTSLRTWILALTHVVSRLERTHSSLVEAVINTPWTTLDSATVKSYIIFIGMLLSARPEYLSLVLSRVAQGFTYQSGIQTLSQAFPESSSSPITRRVIYDRLHYLLQHLLSLIPTLPSTLQPLLAQNFPHKRQNQLTQSTYIRNLLRISSYCPELSERILATIVDRALQIDVEIQVEIEELEEEETLEEQPLFELDPFDVVVGQEGPETSDLSDIDDSDEDVGDDFSDLSSEAGLEEELAPEVLTNMRHIQEMVQKLDSILTLVFDHFKRTSAFPPNNSAGSGRMTAYNASRPPSPPELLTLPPLPSFSDCAVTSPLMPTSTPPFLDGRTEFAPTPEPSTFPPPSTSSSQNHDPMSIMRIQFNALLSIFDRVILRTFKSRYTQFLIFWYTSLDPEFADIFQGMLVERALLGTSATTTQLQSEFQEGEGGPSNDASGAHGSTVARAAAASYIGSFVSRALFVDGESTRRVVALLCEFLMAHLDDVEESMRAQTSTLNIGGPQHTVFYAVSQAVFLIFCFRWRDLLDLEEEDGEFNVVGATTDMRQNEGTRGERPRKWMPELAILQRVVNSVLNPLRVCSSNVVMQFARVAQATDFIYCYTILESNKRLEYASTPRDPSATSLAINQPAEPQSRTPLALKIFEPGSVIAELNTFFPFDPYRLPRSSSVIKDVYREWSSVAIESESDDEEESEEERTEKDGFEVSGSGSSPEDRKYLVIPRREDGDDAAGGLGQSLEQMSISPRYRSVTNVSVVSSSMEPIG</sequence>
<organism evidence="3 4">
    <name type="scientific">Agaricus bisporus var. burnettii</name>
    <dbReference type="NCBI Taxonomy" id="192524"/>
    <lineage>
        <taxon>Eukaryota</taxon>
        <taxon>Fungi</taxon>
        <taxon>Dikarya</taxon>
        <taxon>Basidiomycota</taxon>
        <taxon>Agaricomycotina</taxon>
        <taxon>Agaricomycetes</taxon>
        <taxon>Agaricomycetidae</taxon>
        <taxon>Agaricales</taxon>
        <taxon>Agaricineae</taxon>
        <taxon>Agaricaceae</taxon>
        <taxon>Agaricus</taxon>
    </lineage>
</organism>
<comment type="caution">
    <text evidence="3">The sequence shown here is derived from an EMBL/GenBank/DDBJ whole genome shotgun (WGS) entry which is preliminary data.</text>
</comment>
<feature type="compositionally biased region" description="Basic and acidic residues" evidence="2">
    <location>
        <begin position="829"/>
        <end position="842"/>
    </location>
</feature>
<feature type="region of interest" description="Disordered" evidence="2">
    <location>
        <begin position="1"/>
        <end position="24"/>
    </location>
</feature>
<reference evidence="3 4" key="1">
    <citation type="journal article" name="Sci. Rep.">
        <title>Telomere-to-telomere assembled and centromere annotated genomes of the two main subspecies of the button mushroom Agaricus bisporus reveal especially polymorphic chromosome ends.</title>
        <authorList>
            <person name="Sonnenberg A.S.M."/>
            <person name="Sedaghat-Telgerd N."/>
            <person name="Lavrijssen B."/>
            <person name="Ohm R.A."/>
            <person name="Hendrickx P.M."/>
            <person name="Scholtmeijer K."/>
            <person name="Baars J.J.P."/>
            <person name="van Peer A."/>
        </authorList>
    </citation>
    <scope>NUCLEOTIDE SEQUENCE [LARGE SCALE GENOMIC DNA]</scope>
    <source>
        <strain evidence="3 4">H119_p4</strain>
    </source>
</reference>
<name>A0A8H7KH27_AGABI</name>
<evidence type="ECO:0000256" key="1">
    <source>
        <dbReference type="ARBA" id="ARBA00010098"/>
    </source>
</evidence>
<proteinExistence type="inferred from homology"/>
<evidence type="ECO:0000256" key="2">
    <source>
        <dbReference type="SAM" id="MobiDB-lite"/>
    </source>
</evidence>
<dbReference type="PANTHER" id="PTHR12790">
    <property type="entry name" value="TRANSCRIPTION INITIATION FACTOR IA RRN3"/>
    <property type="match status" value="1"/>
</dbReference>
<evidence type="ECO:0008006" key="5">
    <source>
        <dbReference type="Google" id="ProtNLM"/>
    </source>
</evidence>
<feature type="region of interest" description="Disordered" evidence="2">
    <location>
        <begin position="38"/>
        <end position="60"/>
    </location>
</feature>
<dbReference type="GO" id="GO:0006361">
    <property type="term" value="P:transcription initiation at RNA polymerase I promoter"/>
    <property type="evidence" value="ECO:0007669"/>
    <property type="project" value="InterPro"/>
</dbReference>
<feature type="region of interest" description="Disordered" evidence="2">
    <location>
        <begin position="800"/>
        <end position="858"/>
    </location>
</feature>
<feature type="region of interest" description="Disordered" evidence="2">
    <location>
        <begin position="325"/>
        <end position="348"/>
    </location>
</feature>
<evidence type="ECO:0000313" key="4">
    <source>
        <dbReference type="Proteomes" id="UP000629468"/>
    </source>
</evidence>
<gene>
    <name evidence="3" type="ORF">Agabi119p4_4135</name>
</gene>
<feature type="compositionally biased region" description="Acidic residues" evidence="2">
    <location>
        <begin position="802"/>
        <end position="813"/>
    </location>
</feature>
<dbReference type="AlphaFoldDB" id="A0A8H7KH27"/>